<accession>A0AAV6N9K4</accession>
<evidence type="ECO:0000313" key="3">
    <source>
        <dbReference type="Proteomes" id="UP000685013"/>
    </source>
</evidence>
<dbReference type="AlphaFoldDB" id="A0AAV6N9K4"/>
<protein>
    <submittedName>
        <fullName evidence="2">Uncharacterized protein</fullName>
    </submittedName>
</protein>
<gene>
    <name evidence="2" type="ORF">SDJN03_11056</name>
</gene>
<evidence type="ECO:0000256" key="1">
    <source>
        <dbReference type="SAM" id="MobiDB-lite"/>
    </source>
</evidence>
<proteinExistence type="predicted"/>
<reference evidence="2 3" key="1">
    <citation type="journal article" date="2021" name="Hortic Res">
        <title>The domestication of Cucurbita argyrosperma as revealed by the genome of its wild relative.</title>
        <authorList>
            <person name="Barrera-Redondo J."/>
            <person name="Sanchez-de la Vega G."/>
            <person name="Aguirre-Liguori J.A."/>
            <person name="Castellanos-Morales G."/>
            <person name="Gutierrez-Guerrero Y.T."/>
            <person name="Aguirre-Dugua X."/>
            <person name="Aguirre-Planter E."/>
            <person name="Tenaillon M.I."/>
            <person name="Lira-Saade R."/>
            <person name="Eguiarte L.E."/>
        </authorList>
    </citation>
    <scope>NUCLEOTIDE SEQUENCE [LARGE SCALE GENOMIC DNA]</scope>
    <source>
        <strain evidence="2">JBR-2021</strain>
    </source>
</reference>
<dbReference type="Proteomes" id="UP000685013">
    <property type="component" value="Chromosome 7"/>
</dbReference>
<sequence length="286" mass="33669">MAHESNRESVHAAAEHEQEQENPQEDMNNVENEQNDPGEIVQNEEVRSTTENQVIAVQTLYNFKKKHLKTILQLWNRSHLKELEDPKMKEVERRKKEGRLIIKDVEDDGSFDRKKQKKENKNLFNEFSTSRKGKEKIHEPEIIFDPLVLLRCITLGFSVYIGHLMEMAIERRRGAPNWISQLEEGADLLDGVIRKVQIMNDEMRRIRRRKDLREEYVKFHTILTQLDEIDQHMEASPNIGIVSEKDCTDLELRVCEHELKCCKNGADELVSEVLKLMKESKEHYIL</sequence>
<name>A0AAV6N9K4_9ROSI</name>
<feature type="non-terminal residue" evidence="2">
    <location>
        <position position="1"/>
    </location>
</feature>
<dbReference type="EMBL" id="JAGKQH010000007">
    <property type="protein sequence ID" value="KAG6594503.1"/>
    <property type="molecule type" value="Genomic_DNA"/>
</dbReference>
<evidence type="ECO:0000313" key="2">
    <source>
        <dbReference type="EMBL" id="KAG6594503.1"/>
    </source>
</evidence>
<organism evidence="2 3">
    <name type="scientific">Cucurbita argyrosperma subsp. sororia</name>
    <dbReference type="NCBI Taxonomy" id="37648"/>
    <lineage>
        <taxon>Eukaryota</taxon>
        <taxon>Viridiplantae</taxon>
        <taxon>Streptophyta</taxon>
        <taxon>Embryophyta</taxon>
        <taxon>Tracheophyta</taxon>
        <taxon>Spermatophyta</taxon>
        <taxon>Magnoliopsida</taxon>
        <taxon>eudicotyledons</taxon>
        <taxon>Gunneridae</taxon>
        <taxon>Pentapetalae</taxon>
        <taxon>rosids</taxon>
        <taxon>fabids</taxon>
        <taxon>Cucurbitales</taxon>
        <taxon>Cucurbitaceae</taxon>
        <taxon>Cucurbiteae</taxon>
        <taxon>Cucurbita</taxon>
    </lineage>
</organism>
<feature type="region of interest" description="Disordered" evidence="1">
    <location>
        <begin position="1"/>
        <end position="35"/>
    </location>
</feature>
<feature type="compositionally biased region" description="Basic and acidic residues" evidence="1">
    <location>
        <begin position="1"/>
        <end position="19"/>
    </location>
</feature>
<keyword evidence="3" id="KW-1185">Reference proteome</keyword>
<comment type="caution">
    <text evidence="2">The sequence shown here is derived from an EMBL/GenBank/DDBJ whole genome shotgun (WGS) entry which is preliminary data.</text>
</comment>